<dbReference type="AlphaFoldDB" id="A0AAJ4REI5"/>
<organism evidence="8 9">
    <name type="scientific">Caminibacter pacificus</name>
    <dbReference type="NCBI Taxonomy" id="1424653"/>
    <lineage>
        <taxon>Bacteria</taxon>
        <taxon>Pseudomonadati</taxon>
        <taxon>Campylobacterota</taxon>
        <taxon>Epsilonproteobacteria</taxon>
        <taxon>Nautiliales</taxon>
        <taxon>Nautiliaceae</taxon>
        <taxon>Caminibacter</taxon>
    </lineage>
</organism>
<keyword evidence="4 5" id="KW-0472">Membrane</keyword>
<evidence type="ECO:0000259" key="6">
    <source>
        <dbReference type="PROSITE" id="PS50850"/>
    </source>
</evidence>
<dbReference type="PROSITE" id="PS00216">
    <property type="entry name" value="SUGAR_TRANSPORT_1"/>
    <property type="match status" value="1"/>
</dbReference>
<keyword evidence="10" id="KW-1185">Reference proteome</keyword>
<feature type="transmembrane region" description="Helical" evidence="5">
    <location>
        <begin position="160"/>
        <end position="178"/>
    </location>
</feature>
<dbReference type="PROSITE" id="PS50850">
    <property type="entry name" value="MFS"/>
    <property type="match status" value="1"/>
</dbReference>
<reference evidence="8 9" key="2">
    <citation type="submission" date="2018-11" db="EMBL/GenBank/DDBJ databases">
        <title>Genomic Encyclopedia of Type Strains, Phase IV (KMG-IV): sequencing the most valuable type-strain genomes for metagenomic binning, comparative biology and taxonomic classification.</title>
        <authorList>
            <person name="Goeker M."/>
        </authorList>
    </citation>
    <scope>NUCLEOTIDE SEQUENCE [LARGE SCALE GENOMIC DNA]</scope>
    <source>
        <strain evidence="8 9">DSM 27783</strain>
    </source>
</reference>
<evidence type="ECO:0000313" key="8">
    <source>
        <dbReference type="EMBL" id="ROR41144.1"/>
    </source>
</evidence>
<dbReference type="Proteomes" id="UP000272781">
    <property type="component" value="Unassembled WGS sequence"/>
</dbReference>
<feature type="transmembrane region" description="Helical" evidence="5">
    <location>
        <begin position="69"/>
        <end position="87"/>
    </location>
</feature>
<comment type="subcellular location">
    <subcellularLocation>
        <location evidence="1">Membrane</location>
        <topology evidence="1">Multi-pass membrane protein</topology>
    </subcellularLocation>
</comment>
<dbReference type="GO" id="GO:0022857">
    <property type="term" value="F:transmembrane transporter activity"/>
    <property type="evidence" value="ECO:0007669"/>
    <property type="project" value="InterPro"/>
</dbReference>
<feature type="transmembrane region" description="Helical" evidence="5">
    <location>
        <begin position="323"/>
        <end position="343"/>
    </location>
</feature>
<proteinExistence type="predicted"/>
<evidence type="ECO:0000313" key="9">
    <source>
        <dbReference type="Proteomes" id="UP000272781"/>
    </source>
</evidence>
<evidence type="ECO:0000313" key="10">
    <source>
        <dbReference type="Proteomes" id="UP000298805"/>
    </source>
</evidence>
<name>A0AAJ4REI5_9BACT</name>
<dbReference type="EMBL" id="RJVK01000001">
    <property type="protein sequence ID" value="ROR41144.1"/>
    <property type="molecule type" value="Genomic_DNA"/>
</dbReference>
<keyword evidence="2 5" id="KW-0812">Transmembrane</keyword>
<feature type="domain" description="Major facilitator superfamily (MFS) profile" evidence="6">
    <location>
        <begin position="7"/>
        <end position="376"/>
    </location>
</feature>
<reference evidence="7" key="3">
    <citation type="submission" date="2019-06" db="EMBL/GenBank/DDBJ databases">
        <title>A comparative analysis of the Nautiliaceae.</title>
        <authorList>
            <person name="Grosche A."/>
            <person name="Smedile F."/>
            <person name="Vetriani C."/>
        </authorList>
    </citation>
    <scope>NUCLEOTIDE SEQUENCE</scope>
    <source>
        <strain evidence="7">TB6</strain>
    </source>
</reference>
<dbReference type="InterPro" id="IPR005829">
    <property type="entry name" value="Sugar_transporter_CS"/>
</dbReference>
<feature type="transmembrane region" description="Helical" evidence="5">
    <location>
        <begin position="238"/>
        <end position="260"/>
    </location>
</feature>
<dbReference type="PANTHER" id="PTHR43129">
    <property type="entry name" value="FOSMIDOMYCIN RESISTANCE PROTEIN"/>
    <property type="match status" value="1"/>
</dbReference>
<dbReference type="CDD" id="cd17478">
    <property type="entry name" value="MFS_FsR"/>
    <property type="match status" value="1"/>
</dbReference>
<dbReference type="Pfam" id="PF07690">
    <property type="entry name" value="MFS_1"/>
    <property type="match status" value="1"/>
</dbReference>
<dbReference type="Gene3D" id="1.20.1250.20">
    <property type="entry name" value="MFS general substrate transporter like domains"/>
    <property type="match status" value="2"/>
</dbReference>
<sequence length="376" mass="41207">MKFQKSKVLLISFAHFTHDIFSALLAPILPLLIDKMGITLTQASLFDIARKLPALFNPVLGIVAERTNAKYFVILAPAVTAISMGLLGVVNSYFLALLLLFIAGISATFFHIPSPAMIKEFSGDESGKGMSYFMAAGESARTIGPLLAAAVISMWGLEGILRLSVLGIIASIFLYIKLKDYTPKYQAKKFETTQIKDTLRKVSPFFIKLGSFMMLNYTSKFSLSLFLPVYLTQHGKSAEFGAIAFGIMQAGGILGAFFGGRISDKIGRKKALLFQAIGASLFLALFLVMNSIFVLPFLGFFLFSQSPVLLAFTHDLKTDTPNFINSLYMFINFGISSLIVLFAGILGQHLGLFKTFEIAAILTLLSIPFIYTIKTQ</sequence>
<dbReference type="InterPro" id="IPR011701">
    <property type="entry name" value="MFS"/>
</dbReference>
<evidence type="ECO:0000256" key="3">
    <source>
        <dbReference type="ARBA" id="ARBA00022989"/>
    </source>
</evidence>
<evidence type="ECO:0000256" key="4">
    <source>
        <dbReference type="ARBA" id="ARBA00023136"/>
    </source>
</evidence>
<dbReference type="InterPro" id="IPR036259">
    <property type="entry name" value="MFS_trans_sf"/>
</dbReference>
<gene>
    <name evidence="7" type="ORF">C6V80_03990</name>
    <name evidence="8" type="ORF">EDC58_0628</name>
</gene>
<feature type="transmembrane region" description="Helical" evidence="5">
    <location>
        <begin position="272"/>
        <end position="303"/>
    </location>
</feature>
<dbReference type="InterPro" id="IPR020846">
    <property type="entry name" value="MFS_dom"/>
</dbReference>
<feature type="transmembrane region" description="Helical" evidence="5">
    <location>
        <begin position="355"/>
        <end position="373"/>
    </location>
</feature>
<dbReference type="EMBL" id="CP027432">
    <property type="protein sequence ID" value="QCI28144.1"/>
    <property type="molecule type" value="Genomic_DNA"/>
</dbReference>
<evidence type="ECO:0000256" key="5">
    <source>
        <dbReference type="SAM" id="Phobius"/>
    </source>
</evidence>
<reference evidence="10" key="1">
    <citation type="submission" date="2018-03" db="EMBL/GenBank/DDBJ databases">
        <title>A comparative analysis of the Nautiliaceae.</title>
        <authorList>
            <person name="Grosche A."/>
            <person name="Smedile F."/>
            <person name="Vetriani C."/>
        </authorList>
    </citation>
    <scope>NUCLEOTIDE SEQUENCE [LARGE SCALE GENOMIC DNA]</scope>
    <source>
        <strain evidence="10">TB6</strain>
    </source>
</reference>
<dbReference type="Proteomes" id="UP000298805">
    <property type="component" value="Chromosome"/>
</dbReference>
<evidence type="ECO:0000256" key="1">
    <source>
        <dbReference type="ARBA" id="ARBA00004141"/>
    </source>
</evidence>
<dbReference type="PANTHER" id="PTHR43129:SF1">
    <property type="entry name" value="FOSMIDOMYCIN RESISTANCE PROTEIN"/>
    <property type="match status" value="1"/>
</dbReference>
<evidence type="ECO:0000256" key="2">
    <source>
        <dbReference type="ARBA" id="ARBA00022692"/>
    </source>
</evidence>
<dbReference type="SUPFAM" id="SSF103473">
    <property type="entry name" value="MFS general substrate transporter"/>
    <property type="match status" value="1"/>
</dbReference>
<evidence type="ECO:0000313" key="7">
    <source>
        <dbReference type="EMBL" id="QCI28144.1"/>
    </source>
</evidence>
<keyword evidence="3 5" id="KW-1133">Transmembrane helix</keyword>
<protein>
    <submittedName>
        <fullName evidence="7 8">MFS transporter</fullName>
    </submittedName>
</protein>
<feature type="transmembrane region" description="Helical" evidence="5">
    <location>
        <begin position="93"/>
        <end position="112"/>
    </location>
</feature>
<dbReference type="GO" id="GO:0005886">
    <property type="term" value="C:plasma membrane"/>
    <property type="evidence" value="ECO:0007669"/>
    <property type="project" value="TreeGrafter"/>
</dbReference>
<accession>A0AAJ4REI5</accession>
<dbReference type="RefSeq" id="WP_123352040.1">
    <property type="nucleotide sequence ID" value="NZ_CP027432.2"/>
</dbReference>